<gene>
    <name evidence="1" type="ORF">CR513_52439</name>
</gene>
<name>A0A371ERI0_MUCPR</name>
<feature type="non-terminal residue" evidence="1">
    <location>
        <position position="1"/>
    </location>
</feature>
<reference evidence="1" key="1">
    <citation type="submission" date="2018-05" db="EMBL/GenBank/DDBJ databases">
        <title>Draft genome of Mucuna pruriens seed.</title>
        <authorList>
            <person name="Nnadi N.E."/>
            <person name="Vos R."/>
            <person name="Hasami M.H."/>
            <person name="Devisetty U.K."/>
            <person name="Aguiy J.C."/>
        </authorList>
    </citation>
    <scope>NUCLEOTIDE SEQUENCE [LARGE SCALE GENOMIC DNA]</scope>
    <source>
        <strain evidence="1">JCA_2017</strain>
    </source>
</reference>
<accession>A0A371ERI0</accession>
<sequence length="98" mass="11667">KVTLNMLRLNCNLILLSSLTFYVVYDRTLRILIRVVEQRDGLYYFRRIQREKAYKSVAKIMCLKIKLVVCQRERQSSSSFSLCNHKIDSSFELIHCDM</sequence>
<dbReference type="AlphaFoldDB" id="A0A371ERI0"/>
<dbReference type="Proteomes" id="UP000257109">
    <property type="component" value="Unassembled WGS sequence"/>
</dbReference>
<proteinExistence type="predicted"/>
<protein>
    <submittedName>
        <fullName evidence="1">Uncharacterized protein</fullName>
    </submittedName>
</protein>
<organism evidence="1 2">
    <name type="scientific">Mucuna pruriens</name>
    <name type="common">Velvet bean</name>
    <name type="synonym">Dolichos pruriens</name>
    <dbReference type="NCBI Taxonomy" id="157652"/>
    <lineage>
        <taxon>Eukaryota</taxon>
        <taxon>Viridiplantae</taxon>
        <taxon>Streptophyta</taxon>
        <taxon>Embryophyta</taxon>
        <taxon>Tracheophyta</taxon>
        <taxon>Spermatophyta</taxon>
        <taxon>Magnoliopsida</taxon>
        <taxon>eudicotyledons</taxon>
        <taxon>Gunneridae</taxon>
        <taxon>Pentapetalae</taxon>
        <taxon>rosids</taxon>
        <taxon>fabids</taxon>
        <taxon>Fabales</taxon>
        <taxon>Fabaceae</taxon>
        <taxon>Papilionoideae</taxon>
        <taxon>50 kb inversion clade</taxon>
        <taxon>NPAAA clade</taxon>
        <taxon>indigoferoid/millettioid clade</taxon>
        <taxon>Phaseoleae</taxon>
        <taxon>Mucuna</taxon>
    </lineage>
</organism>
<comment type="caution">
    <text evidence="1">The sequence shown here is derived from an EMBL/GenBank/DDBJ whole genome shotgun (WGS) entry which is preliminary data.</text>
</comment>
<dbReference type="EMBL" id="QJKJ01012476">
    <property type="protein sequence ID" value="RDX68556.1"/>
    <property type="molecule type" value="Genomic_DNA"/>
</dbReference>
<evidence type="ECO:0000313" key="1">
    <source>
        <dbReference type="EMBL" id="RDX68556.1"/>
    </source>
</evidence>
<keyword evidence="2" id="KW-1185">Reference proteome</keyword>
<evidence type="ECO:0000313" key="2">
    <source>
        <dbReference type="Proteomes" id="UP000257109"/>
    </source>
</evidence>